<dbReference type="Gene3D" id="3.40.430.10">
    <property type="entry name" value="Dihydrofolate Reductase, subunit A"/>
    <property type="match status" value="1"/>
</dbReference>
<dbReference type="PANTHER" id="PTHR38011:SF11">
    <property type="entry name" value="2,5-DIAMINO-6-RIBOSYLAMINO-4(3H)-PYRIMIDINONE 5'-PHOSPHATE REDUCTASE"/>
    <property type="match status" value="1"/>
</dbReference>
<dbReference type="InterPro" id="IPR002734">
    <property type="entry name" value="RibDG_C"/>
</dbReference>
<dbReference type="Pfam" id="PF01872">
    <property type="entry name" value="RibD_C"/>
    <property type="match status" value="1"/>
</dbReference>
<gene>
    <name evidence="2" type="primary">yyaP</name>
    <name evidence="2" type="ORF">GCM10010967_15670</name>
</gene>
<dbReference type="PANTHER" id="PTHR38011">
    <property type="entry name" value="DIHYDROFOLATE REDUCTASE FAMILY PROTEIN (AFU_ORTHOLOGUE AFUA_8G06820)"/>
    <property type="match status" value="1"/>
</dbReference>
<reference evidence="3" key="1">
    <citation type="journal article" date="2019" name="Int. J. Syst. Evol. Microbiol.">
        <title>The Global Catalogue of Microorganisms (GCM) 10K type strain sequencing project: providing services to taxonomists for standard genome sequencing and annotation.</title>
        <authorList>
            <consortium name="The Broad Institute Genomics Platform"/>
            <consortium name="The Broad Institute Genome Sequencing Center for Infectious Disease"/>
            <person name="Wu L."/>
            <person name="Ma J."/>
        </authorList>
    </citation>
    <scope>NUCLEOTIDE SEQUENCE [LARGE SCALE GENOMIC DNA]</scope>
    <source>
        <strain evidence="3">CGMCC 1.6375</strain>
    </source>
</reference>
<dbReference type="SUPFAM" id="SSF53597">
    <property type="entry name" value="Dihydrofolate reductase-like"/>
    <property type="match status" value="1"/>
</dbReference>
<name>A0ABQ2HKL5_9BACT</name>
<evidence type="ECO:0000259" key="1">
    <source>
        <dbReference type="Pfam" id="PF01872"/>
    </source>
</evidence>
<dbReference type="Proteomes" id="UP000632339">
    <property type="component" value="Unassembled WGS sequence"/>
</dbReference>
<feature type="domain" description="Bacterial bifunctional deaminase-reductase C-terminal" evidence="1">
    <location>
        <begin position="2"/>
        <end position="174"/>
    </location>
</feature>
<keyword evidence="3" id="KW-1185">Reference proteome</keyword>
<evidence type="ECO:0000313" key="2">
    <source>
        <dbReference type="EMBL" id="GGM84617.1"/>
    </source>
</evidence>
<accession>A0ABQ2HKL5</accession>
<dbReference type="EMBL" id="BMLI01000001">
    <property type="protein sequence ID" value="GGM84617.1"/>
    <property type="molecule type" value="Genomic_DNA"/>
</dbReference>
<dbReference type="InterPro" id="IPR050765">
    <property type="entry name" value="Riboflavin_Biosynth_HTPR"/>
</dbReference>
<comment type="caution">
    <text evidence="2">The sequence shown here is derived from an EMBL/GenBank/DDBJ whole genome shotgun (WGS) entry which is preliminary data.</text>
</comment>
<evidence type="ECO:0000313" key="3">
    <source>
        <dbReference type="Proteomes" id="UP000632339"/>
    </source>
</evidence>
<sequence>MRKIIAGMNMTLDGVCDHTEGVADDELHQHYEELLLNSGVILYGRTTFELMKYWQDLAEKPGGDPVMDDFAKAMDSVPKVVFSRTLHDTAWHSATLATRSLKEEAIALREQPGKDILVGSRSLIVQLLNLGLVDEFQLSVHPIIAGKGLALFDQISDKVMLKLSKTKTFGSGVVTFFYEILEKKDGR</sequence>
<dbReference type="InterPro" id="IPR024072">
    <property type="entry name" value="DHFR-like_dom_sf"/>
</dbReference>
<organism evidence="2 3">
    <name type="scientific">Dyadobacter beijingensis</name>
    <dbReference type="NCBI Taxonomy" id="365489"/>
    <lineage>
        <taxon>Bacteria</taxon>
        <taxon>Pseudomonadati</taxon>
        <taxon>Bacteroidota</taxon>
        <taxon>Cytophagia</taxon>
        <taxon>Cytophagales</taxon>
        <taxon>Spirosomataceae</taxon>
        <taxon>Dyadobacter</taxon>
    </lineage>
</organism>
<proteinExistence type="predicted"/>
<protein>
    <recommendedName>
        <fullName evidence="1">Bacterial bifunctional deaminase-reductase C-terminal domain-containing protein</fullName>
    </recommendedName>
</protein>
<dbReference type="RefSeq" id="WP_019944493.1">
    <property type="nucleotide sequence ID" value="NZ_BMLI01000001.1"/>
</dbReference>